<dbReference type="Gene3D" id="3.30.360.10">
    <property type="entry name" value="Dihydrodipicolinate Reductase, domain 2"/>
    <property type="match status" value="1"/>
</dbReference>
<keyword evidence="6" id="KW-0028">Amino-acid biosynthesis</keyword>
<protein>
    <recommendedName>
        <fullName evidence="5">Homoserine dehydrogenase</fullName>
        <ecNumber evidence="4">1.1.1.3</ecNumber>
    </recommendedName>
</protein>
<keyword evidence="11" id="KW-0521">NADP</keyword>
<dbReference type="GO" id="GO:0050661">
    <property type="term" value="F:NADP binding"/>
    <property type="evidence" value="ECO:0007669"/>
    <property type="project" value="InterPro"/>
</dbReference>
<reference evidence="14" key="1">
    <citation type="submission" date="2007-02" db="EMBL/GenBank/DDBJ databases">
        <title>Complete sequence of Pyrobaculum calidifontis JCM 11548.</title>
        <authorList>
            <consortium name="US DOE Joint Genome Institute"/>
            <person name="Copeland A."/>
            <person name="Lucas S."/>
            <person name="Lapidus A."/>
            <person name="Barry K."/>
            <person name="Glavina del Rio T."/>
            <person name="Dalin E."/>
            <person name="Tice H."/>
            <person name="Pitluck S."/>
            <person name="Chain P."/>
            <person name="Malfatti S."/>
            <person name="Shin M."/>
            <person name="Vergez L."/>
            <person name="Schmutz J."/>
            <person name="Larimer F."/>
            <person name="Land M."/>
            <person name="Hauser L."/>
            <person name="Kyrpides N."/>
            <person name="Mikhailova N."/>
            <person name="Cozen A.E."/>
            <person name="Fitz-Gibbon S.T."/>
            <person name="House C.H."/>
            <person name="Saltikov C."/>
            <person name="Lowe T.M."/>
            <person name="Richardson P."/>
        </authorList>
    </citation>
    <scope>NUCLEOTIDE SEQUENCE [LARGE SCALE GENOMIC DNA]</scope>
    <source>
        <strain evidence="14">JCM 11548</strain>
    </source>
</reference>
<feature type="domain" description="Aspartate/homoserine dehydrogenase NAD-binding" evidence="13">
    <location>
        <begin position="6"/>
        <end position="124"/>
    </location>
</feature>
<dbReference type="GeneID" id="4909248"/>
<evidence type="ECO:0000256" key="8">
    <source>
        <dbReference type="ARBA" id="ARBA00023002"/>
    </source>
</evidence>
<dbReference type="InterPro" id="IPR001342">
    <property type="entry name" value="HDH_cat"/>
</dbReference>
<dbReference type="PANTHER" id="PTHR43331">
    <property type="entry name" value="HOMOSERINE DEHYDROGENASE"/>
    <property type="match status" value="1"/>
</dbReference>
<evidence type="ECO:0000256" key="1">
    <source>
        <dbReference type="ARBA" id="ARBA00005056"/>
    </source>
</evidence>
<dbReference type="AlphaFoldDB" id="A3MT47"/>
<keyword evidence="8 14" id="KW-0560">Oxidoreductase</keyword>
<evidence type="ECO:0000313" key="14">
    <source>
        <dbReference type="EMBL" id="ABO07814.1"/>
    </source>
</evidence>
<feature type="domain" description="Homoserine dehydrogenase catalytic" evidence="12">
    <location>
        <begin position="143"/>
        <end position="299"/>
    </location>
</feature>
<dbReference type="Proteomes" id="UP000001431">
    <property type="component" value="Chromosome"/>
</dbReference>
<keyword evidence="7" id="KW-0791">Threonine biosynthesis</keyword>
<dbReference type="InterPro" id="IPR022697">
    <property type="entry name" value="HDH_short"/>
</dbReference>
<dbReference type="OrthoDB" id="4488at2157"/>
<dbReference type="UniPathway" id="UPA00050">
    <property type="reaction ID" value="UER00063"/>
</dbReference>
<evidence type="ECO:0000256" key="4">
    <source>
        <dbReference type="ARBA" id="ARBA00013213"/>
    </source>
</evidence>
<organism evidence="14 15">
    <name type="scientific">Pyrobaculum calidifontis (strain DSM 21063 / JCM 11548 / VA1)</name>
    <dbReference type="NCBI Taxonomy" id="410359"/>
    <lineage>
        <taxon>Archaea</taxon>
        <taxon>Thermoproteota</taxon>
        <taxon>Thermoprotei</taxon>
        <taxon>Thermoproteales</taxon>
        <taxon>Thermoproteaceae</taxon>
        <taxon>Pyrobaculum</taxon>
    </lineage>
</organism>
<proteinExistence type="inferred from homology"/>
<gene>
    <name evidence="14" type="ordered locus">Pcal_0379</name>
</gene>
<evidence type="ECO:0000259" key="12">
    <source>
        <dbReference type="Pfam" id="PF00742"/>
    </source>
</evidence>
<dbReference type="RefSeq" id="WP_011849071.1">
    <property type="nucleotide sequence ID" value="NC_009073.1"/>
</dbReference>
<comment type="pathway">
    <text evidence="1">Amino-acid biosynthesis; L-threonine biosynthesis; L-threonine from L-aspartate: step 3/5.</text>
</comment>
<dbReference type="FunFam" id="3.30.360.10:FF:000005">
    <property type="entry name" value="Homoserine dehydrogenase"/>
    <property type="match status" value="1"/>
</dbReference>
<comment type="similarity">
    <text evidence="3">Belongs to the homoserine dehydrogenase family.</text>
</comment>
<dbReference type="EC" id="1.1.1.3" evidence="4"/>
<evidence type="ECO:0000256" key="5">
    <source>
        <dbReference type="ARBA" id="ARBA00013376"/>
    </source>
</evidence>
<feature type="binding site" evidence="11">
    <location>
        <position position="112"/>
    </location>
    <ligand>
        <name>NADPH</name>
        <dbReference type="ChEBI" id="CHEBI:57783"/>
    </ligand>
</feature>
<dbReference type="SUPFAM" id="SSF51735">
    <property type="entry name" value="NAD(P)-binding Rossmann-fold domains"/>
    <property type="match status" value="1"/>
</dbReference>
<dbReference type="UniPathway" id="UPA00051">
    <property type="reaction ID" value="UER00465"/>
</dbReference>
<dbReference type="Gene3D" id="3.40.50.720">
    <property type="entry name" value="NAD(P)-binding Rossmann-like Domain"/>
    <property type="match status" value="1"/>
</dbReference>
<dbReference type="GO" id="GO:0004412">
    <property type="term" value="F:homoserine dehydrogenase activity"/>
    <property type="evidence" value="ECO:0007669"/>
    <property type="project" value="UniProtKB-EC"/>
</dbReference>
<dbReference type="Pfam" id="PF00742">
    <property type="entry name" value="Homoserine_dh"/>
    <property type="match status" value="1"/>
</dbReference>
<comment type="pathway">
    <text evidence="2">Amino-acid biosynthesis; L-methionine biosynthesis via de novo pathway; L-homoserine from L-aspartate: step 3/3.</text>
</comment>
<evidence type="ECO:0000256" key="6">
    <source>
        <dbReference type="ARBA" id="ARBA00022605"/>
    </source>
</evidence>
<dbReference type="EMBL" id="CP000561">
    <property type="protein sequence ID" value="ABO07814.1"/>
    <property type="molecule type" value="Genomic_DNA"/>
</dbReference>
<evidence type="ECO:0000256" key="9">
    <source>
        <dbReference type="ARBA" id="ARBA00023167"/>
    </source>
</evidence>
<evidence type="ECO:0000313" key="15">
    <source>
        <dbReference type="Proteomes" id="UP000001431"/>
    </source>
</evidence>
<dbReference type="InterPro" id="IPR005106">
    <property type="entry name" value="Asp/hSer_DH_NAD-bd"/>
</dbReference>
<keyword evidence="15" id="KW-1185">Reference proteome</keyword>
<accession>A3MT47</accession>
<keyword evidence="9" id="KW-0486">Methionine biosynthesis</keyword>
<dbReference type="Pfam" id="PF03447">
    <property type="entry name" value="NAD_binding_3"/>
    <property type="match status" value="1"/>
</dbReference>
<feature type="binding site" evidence="11">
    <location>
        <position position="189"/>
    </location>
    <ligand>
        <name>L-homoserine</name>
        <dbReference type="ChEBI" id="CHEBI:57476"/>
    </ligand>
</feature>
<dbReference type="InterPro" id="IPR036291">
    <property type="entry name" value="NAD(P)-bd_dom_sf"/>
</dbReference>
<evidence type="ECO:0000259" key="13">
    <source>
        <dbReference type="Pfam" id="PF03447"/>
    </source>
</evidence>
<name>A3MT47_PYRCJ</name>
<dbReference type="GO" id="GO:0009086">
    <property type="term" value="P:methionine biosynthetic process"/>
    <property type="evidence" value="ECO:0007669"/>
    <property type="project" value="UniProtKB-KW"/>
</dbReference>
<dbReference type="eggNOG" id="arCOG01351">
    <property type="taxonomic scope" value="Archaea"/>
</dbReference>
<evidence type="ECO:0000256" key="10">
    <source>
        <dbReference type="PIRSR" id="PIRSR036497-1"/>
    </source>
</evidence>
<dbReference type="PANTHER" id="PTHR43331:SF1">
    <property type="entry name" value="HOMOSERINE DEHYDROGENASE"/>
    <property type="match status" value="1"/>
</dbReference>
<dbReference type="HOGENOM" id="CLU_009116_1_2_2"/>
<sequence length="308" mass="33309">MILLFGFGGVGRTLAQQIYQRTRLKIVAVFDSSGGVYKRGGFTSEEVEKLVSLPRGSLVKAPVGEKVDIDHALDEAEIVVDVSPPNYETGEPAYTLYKKALQKGKAVVTANKAPLALHFDELRDGVYYKATVMAGTPLVDLLKGLEPQRVESFMGILNGSTNYILTRVYKDGVSFEAALGEARTKGILEPDPRLDLEGVDAAAKLVIVANTLGVSLKLGQVAREPLTPMGPVTKYVAYLDVGAQRGEVKPVRLDPAHPLANVDYTLNAAYIKTEVNDIYLVGKGAGRLETSLALLNDILSFYKTLRGK</sequence>
<dbReference type="STRING" id="410359.Pcal_0379"/>
<evidence type="ECO:0000256" key="7">
    <source>
        <dbReference type="ARBA" id="ARBA00022697"/>
    </source>
</evidence>
<evidence type="ECO:0000256" key="2">
    <source>
        <dbReference type="ARBA" id="ARBA00005062"/>
    </source>
</evidence>
<feature type="active site" description="Proton donor" evidence="10">
    <location>
        <position position="204"/>
    </location>
</feature>
<evidence type="ECO:0000256" key="11">
    <source>
        <dbReference type="PIRSR" id="PIRSR036497-2"/>
    </source>
</evidence>
<dbReference type="PIRSF" id="PIRSF036497">
    <property type="entry name" value="HDH_short"/>
    <property type="match status" value="1"/>
</dbReference>
<dbReference type="GO" id="GO:0009088">
    <property type="term" value="P:threonine biosynthetic process"/>
    <property type="evidence" value="ECO:0007669"/>
    <property type="project" value="UniProtKB-UniPathway"/>
</dbReference>
<feature type="binding site" evidence="11">
    <location>
        <begin position="6"/>
        <end position="11"/>
    </location>
    <ligand>
        <name>NADP(+)</name>
        <dbReference type="ChEBI" id="CHEBI:58349"/>
    </ligand>
</feature>
<dbReference type="KEGG" id="pcl:Pcal_0379"/>
<evidence type="ECO:0000256" key="3">
    <source>
        <dbReference type="ARBA" id="ARBA00006753"/>
    </source>
</evidence>
<dbReference type="SUPFAM" id="SSF55347">
    <property type="entry name" value="Glyceraldehyde-3-phosphate dehydrogenase-like, C-terminal domain"/>
    <property type="match status" value="1"/>
</dbReference>